<evidence type="ECO:0000313" key="3">
    <source>
        <dbReference type="Proteomes" id="UP000037035"/>
    </source>
</evidence>
<evidence type="ECO:0000313" key="2">
    <source>
        <dbReference type="EMBL" id="KNZ52233.1"/>
    </source>
</evidence>
<dbReference type="STRING" id="27349.A0A0L6UUL8"/>
<feature type="region of interest" description="Disordered" evidence="1">
    <location>
        <begin position="1"/>
        <end position="27"/>
    </location>
</feature>
<proteinExistence type="predicted"/>
<dbReference type="VEuPathDB" id="FungiDB:VP01_3641g5"/>
<reference evidence="2 3" key="1">
    <citation type="submission" date="2015-08" db="EMBL/GenBank/DDBJ databases">
        <title>Next Generation Sequencing and Analysis of the Genome of Puccinia sorghi L Schw, the Causal Agent of Maize Common Rust.</title>
        <authorList>
            <person name="Rochi L."/>
            <person name="Burguener G."/>
            <person name="Darino M."/>
            <person name="Turjanski A."/>
            <person name="Kreff E."/>
            <person name="Dieguez M.J."/>
            <person name="Sacco F."/>
        </authorList>
    </citation>
    <scope>NUCLEOTIDE SEQUENCE [LARGE SCALE GENOMIC DNA]</scope>
    <source>
        <strain evidence="2 3">RO10H11247</strain>
    </source>
</reference>
<dbReference type="AlphaFoldDB" id="A0A0L6UUL8"/>
<sequence length="63" mass="7198">MPNNNSKGKQRASNYQNINPKSQATPKEALNLFKSYKEYASKRDEGKAQVARDGLSFEMLKFE</sequence>
<feature type="compositionally biased region" description="Polar residues" evidence="1">
    <location>
        <begin position="1"/>
        <end position="25"/>
    </location>
</feature>
<gene>
    <name evidence="2" type="ORF">VP01_3641g5</name>
</gene>
<dbReference type="Proteomes" id="UP000037035">
    <property type="component" value="Unassembled WGS sequence"/>
</dbReference>
<accession>A0A0L6UUL8</accession>
<comment type="caution">
    <text evidence="2">The sequence shown here is derived from an EMBL/GenBank/DDBJ whole genome shotgun (WGS) entry which is preliminary data.</text>
</comment>
<evidence type="ECO:0000256" key="1">
    <source>
        <dbReference type="SAM" id="MobiDB-lite"/>
    </source>
</evidence>
<organism evidence="2 3">
    <name type="scientific">Puccinia sorghi</name>
    <dbReference type="NCBI Taxonomy" id="27349"/>
    <lineage>
        <taxon>Eukaryota</taxon>
        <taxon>Fungi</taxon>
        <taxon>Dikarya</taxon>
        <taxon>Basidiomycota</taxon>
        <taxon>Pucciniomycotina</taxon>
        <taxon>Pucciniomycetes</taxon>
        <taxon>Pucciniales</taxon>
        <taxon>Pucciniaceae</taxon>
        <taxon>Puccinia</taxon>
    </lineage>
</organism>
<dbReference type="OrthoDB" id="10598458at2759"/>
<protein>
    <submittedName>
        <fullName evidence="2">Uncharacterized protein</fullName>
    </submittedName>
</protein>
<keyword evidence="3" id="KW-1185">Reference proteome</keyword>
<dbReference type="EMBL" id="LAVV01008659">
    <property type="protein sequence ID" value="KNZ52233.1"/>
    <property type="molecule type" value="Genomic_DNA"/>
</dbReference>
<name>A0A0L6UUL8_9BASI</name>